<comment type="catalytic activity">
    <reaction evidence="5">
        <text>2-oxoglutaramate + H2O = 2-oxoglutarate + NH4(+)</text>
        <dbReference type="Rhea" id="RHEA:32963"/>
        <dbReference type="ChEBI" id="CHEBI:15377"/>
        <dbReference type="ChEBI" id="CHEBI:16769"/>
        <dbReference type="ChEBI" id="CHEBI:16810"/>
        <dbReference type="ChEBI" id="CHEBI:28938"/>
        <dbReference type="EC" id="3.5.1.3"/>
    </reaction>
    <physiologicalReaction direction="left-to-right" evidence="5">
        <dbReference type="Rhea" id="RHEA:32964"/>
    </physiologicalReaction>
</comment>
<dbReference type="InterPro" id="IPR000467">
    <property type="entry name" value="G_patch_dom"/>
</dbReference>
<dbReference type="EMBL" id="GL888425">
    <property type="protein sequence ID" value="EGI61074.1"/>
    <property type="molecule type" value="Genomic_DNA"/>
</dbReference>
<dbReference type="GO" id="GO:0006107">
    <property type="term" value="P:oxaloacetate metabolic process"/>
    <property type="evidence" value="ECO:0007669"/>
    <property type="project" value="TreeGrafter"/>
</dbReference>
<dbReference type="InterPro" id="IPR036526">
    <property type="entry name" value="C-N_Hydrolase_sf"/>
</dbReference>
<feature type="domain" description="CN hydrolase" evidence="10">
    <location>
        <begin position="302"/>
        <end position="547"/>
    </location>
</feature>
<dbReference type="InterPro" id="IPR003010">
    <property type="entry name" value="C-N_Hydrolase"/>
</dbReference>
<dbReference type="GO" id="GO:0005739">
    <property type="term" value="C:mitochondrion"/>
    <property type="evidence" value="ECO:0007669"/>
    <property type="project" value="TreeGrafter"/>
</dbReference>
<evidence type="ECO:0000256" key="6">
    <source>
        <dbReference type="ARBA" id="ARBA00039118"/>
    </source>
</evidence>
<evidence type="ECO:0000256" key="2">
    <source>
        <dbReference type="ARBA" id="ARBA00010613"/>
    </source>
</evidence>
<dbReference type="PROSITE" id="PS50174">
    <property type="entry name" value="G_PATCH"/>
    <property type="match status" value="1"/>
</dbReference>
<keyword evidence="4" id="KW-0539">Nucleus</keyword>
<comment type="catalytic activity">
    <reaction evidence="8">
        <text>2-oxosuccinamate + H2O = oxaloacetate + NH4(+)</text>
        <dbReference type="Rhea" id="RHEA:59412"/>
        <dbReference type="ChEBI" id="CHEBI:15377"/>
        <dbReference type="ChEBI" id="CHEBI:16452"/>
        <dbReference type="ChEBI" id="CHEBI:28938"/>
        <dbReference type="ChEBI" id="CHEBI:57735"/>
        <dbReference type="EC" id="3.5.1.3"/>
    </reaction>
    <physiologicalReaction direction="left-to-right" evidence="8">
        <dbReference type="Rhea" id="RHEA:59413"/>
    </physiologicalReaction>
</comment>
<dbReference type="Gene3D" id="3.60.110.10">
    <property type="entry name" value="Carbon-nitrogen hydrolase"/>
    <property type="match status" value="1"/>
</dbReference>
<dbReference type="Pfam" id="PF12656">
    <property type="entry name" value="G-patch_2"/>
    <property type="match status" value="1"/>
</dbReference>
<feature type="domain" description="G-patch" evidence="9">
    <location>
        <begin position="175"/>
        <end position="220"/>
    </location>
</feature>
<proteinExistence type="inferred from homology"/>
<dbReference type="InterPro" id="IPR041993">
    <property type="entry name" value="GPKOW_KOW1"/>
</dbReference>
<organism evidence="12">
    <name type="scientific">Acromyrmex echinatior</name>
    <name type="common">Panamanian leafcutter ant</name>
    <name type="synonym">Acromyrmex octospinosus echinatior</name>
    <dbReference type="NCBI Taxonomy" id="103372"/>
    <lineage>
        <taxon>Eukaryota</taxon>
        <taxon>Metazoa</taxon>
        <taxon>Ecdysozoa</taxon>
        <taxon>Arthropoda</taxon>
        <taxon>Hexapoda</taxon>
        <taxon>Insecta</taxon>
        <taxon>Pterygota</taxon>
        <taxon>Neoptera</taxon>
        <taxon>Endopterygota</taxon>
        <taxon>Hymenoptera</taxon>
        <taxon>Apocrita</taxon>
        <taxon>Aculeata</taxon>
        <taxon>Formicoidea</taxon>
        <taxon>Formicidae</taxon>
        <taxon>Myrmicinae</taxon>
        <taxon>Acromyrmex</taxon>
    </lineage>
</organism>
<comment type="similarity">
    <text evidence="2">Belongs to the carbon-nitrogen hydrolase superfamily. NIT1/NIT2 family.</text>
</comment>
<reference evidence="11" key="1">
    <citation type="submission" date="2011-02" db="EMBL/GenBank/DDBJ databases">
        <title>The genome of the leaf-cutting ant Acromyrmex echinatior suggests key adaptations to social evolution and fungus farming.</title>
        <authorList>
            <person name="Nygaard S."/>
            <person name="Zhang G."/>
        </authorList>
    </citation>
    <scope>NUCLEOTIDE SEQUENCE</scope>
</reference>
<dbReference type="SMART" id="SM00443">
    <property type="entry name" value="G_patch"/>
    <property type="match status" value="1"/>
</dbReference>
<dbReference type="STRING" id="103372.F4WXK4"/>
<dbReference type="eggNOG" id="KOG0806">
    <property type="taxonomic scope" value="Eukaryota"/>
</dbReference>
<evidence type="ECO:0000256" key="5">
    <source>
        <dbReference type="ARBA" id="ARBA00036637"/>
    </source>
</evidence>
<keyword evidence="12" id="KW-1185">Reference proteome</keyword>
<dbReference type="GO" id="GO:0050152">
    <property type="term" value="F:omega-amidase activity"/>
    <property type="evidence" value="ECO:0007669"/>
    <property type="project" value="UniProtKB-EC"/>
</dbReference>
<evidence type="ECO:0000256" key="1">
    <source>
        <dbReference type="ARBA" id="ARBA00004123"/>
    </source>
</evidence>
<dbReference type="Pfam" id="PF00795">
    <property type="entry name" value="CN_hydrolase"/>
    <property type="match status" value="1"/>
</dbReference>
<evidence type="ECO:0000259" key="9">
    <source>
        <dbReference type="PROSITE" id="PS50174"/>
    </source>
</evidence>
<dbReference type="CDD" id="cd07572">
    <property type="entry name" value="nit"/>
    <property type="match status" value="1"/>
</dbReference>
<dbReference type="GO" id="GO:0005634">
    <property type="term" value="C:nucleus"/>
    <property type="evidence" value="ECO:0007669"/>
    <property type="project" value="UniProtKB-SubCell"/>
</dbReference>
<dbReference type="CDD" id="cd13152">
    <property type="entry name" value="KOW_GPKOW_A"/>
    <property type="match status" value="1"/>
</dbReference>
<evidence type="ECO:0000256" key="7">
    <source>
        <dbReference type="ARBA" id="ARBA00041576"/>
    </source>
</evidence>
<name>F4WXK4_ACREC</name>
<keyword evidence="3" id="KW-0378">Hydrolase</keyword>
<dbReference type="EC" id="3.5.1.3" evidence="6"/>
<evidence type="ECO:0000313" key="11">
    <source>
        <dbReference type="EMBL" id="EGI61074.1"/>
    </source>
</evidence>
<dbReference type="PANTHER" id="PTHR23088">
    <property type="entry name" value="NITRILASE-RELATED"/>
    <property type="match status" value="1"/>
</dbReference>
<gene>
    <name evidence="11" type="ORF">G5I_10689</name>
</gene>
<dbReference type="OrthoDB" id="10250282at2759"/>
<dbReference type="PANTHER" id="PTHR23088:SF30">
    <property type="entry name" value="OMEGA-AMIDASE NIT2"/>
    <property type="match status" value="1"/>
</dbReference>
<dbReference type="InterPro" id="IPR045254">
    <property type="entry name" value="Nit1/2_C-N_Hydrolase"/>
</dbReference>
<dbReference type="InterPro" id="IPR026822">
    <property type="entry name" value="Spp2/MOS2_G-patch"/>
</dbReference>
<evidence type="ECO:0000313" key="12">
    <source>
        <dbReference type="Proteomes" id="UP000007755"/>
    </source>
</evidence>
<dbReference type="FunFam" id="3.60.110.10:FF:000002">
    <property type="entry name" value="Nitrilase family member 2"/>
    <property type="match status" value="1"/>
</dbReference>
<dbReference type="eggNOG" id="KOG4315">
    <property type="taxonomic scope" value="Eukaryota"/>
</dbReference>
<dbReference type="PROSITE" id="PS50263">
    <property type="entry name" value="CN_HYDROLASE"/>
    <property type="match status" value="1"/>
</dbReference>
<dbReference type="Proteomes" id="UP000007755">
    <property type="component" value="Unassembled WGS sequence"/>
</dbReference>
<evidence type="ECO:0000259" key="10">
    <source>
        <dbReference type="PROSITE" id="PS50263"/>
    </source>
</evidence>
<dbReference type="AlphaFoldDB" id="F4WXK4"/>
<dbReference type="GO" id="GO:0006528">
    <property type="term" value="P:asparagine metabolic process"/>
    <property type="evidence" value="ECO:0007669"/>
    <property type="project" value="TreeGrafter"/>
</dbReference>
<protein>
    <recommendedName>
        <fullName evidence="6">omega-amidase</fullName>
        <ecNumber evidence="6">3.5.1.3</ecNumber>
    </recommendedName>
    <alternativeName>
        <fullName evidence="7">Nitrilase homolog 2</fullName>
    </alternativeName>
</protein>
<dbReference type="SUPFAM" id="SSF56317">
    <property type="entry name" value="Carbon-nitrogen hydrolase"/>
    <property type="match status" value="1"/>
</dbReference>
<evidence type="ECO:0000256" key="4">
    <source>
        <dbReference type="ARBA" id="ARBA00023242"/>
    </source>
</evidence>
<evidence type="ECO:0000256" key="8">
    <source>
        <dbReference type="ARBA" id="ARBA00048745"/>
    </source>
</evidence>
<evidence type="ECO:0000256" key="3">
    <source>
        <dbReference type="ARBA" id="ARBA00022801"/>
    </source>
</evidence>
<accession>F4WXK4</accession>
<dbReference type="GO" id="GO:0006541">
    <property type="term" value="P:glutamine metabolic process"/>
    <property type="evidence" value="ECO:0007669"/>
    <property type="project" value="TreeGrafter"/>
</dbReference>
<comment type="subcellular location">
    <subcellularLocation>
        <location evidence="1">Nucleus</location>
    </subcellularLocation>
</comment>
<sequence length="576" mass="64510">MAEESKKISFGFAKSVKKPILSKQKLHQEKKVDYIECLDDKAIKVIGKEEKKEELVIIPLLESNSWHDRIINKIKTSNDDMQKVKIKEELQISNGDLTSIDRSVSPSNIQIKTDSSIESKILTLDEQAVKEIIEDLNATEKNNDDLRDITLSLVKRQNLEGAEESTLEDYEKIPLNVFGSAMLRGMGWKPGEGIGKNPKLVTPIVPELRPIGMGLGADKTALQKQDGKIQKEEEELRIQKGSFIKIVAGKRSNAYGQIEGFDDGGRLIVKMALNGNTISVNECIVQVVTKLEYSKNSKVLTLRLALVQLSVGDDKATNVSRAVSFIERAKQERADIVTLPECFNSPYGTSHFARYAESIPDGETSAALSEAARKNNVYVIGGTIPERNNDKLYNTCTVWGPDGKLIAMHRKMHLFNIDIKGKITFRESDSLSAGNSLTIFEAKGCKIGIGICYDIRFEEMARLYRNKGCQMLVYPAAFNMTTGPLHWSLLQRARANDNQLYVACVSPARGSPPEYVAWGHTQLTNPWGEILGELDAVEDMIVSDIDLKIVDEVREQIPIFNQRRTDLYDTIWKKEN</sequence>
<dbReference type="GO" id="GO:0003676">
    <property type="term" value="F:nucleic acid binding"/>
    <property type="evidence" value="ECO:0007669"/>
    <property type="project" value="InterPro"/>
</dbReference>
<dbReference type="InParanoid" id="F4WXK4"/>